<keyword evidence="4" id="KW-1003">Cell membrane</keyword>
<evidence type="ECO:0000256" key="11">
    <source>
        <dbReference type="SAM" id="Phobius"/>
    </source>
</evidence>
<feature type="compositionally biased region" description="Low complexity" evidence="10">
    <location>
        <begin position="344"/>
        <end position="357"/>
    </location>
</feature>
<name>A0A8J7NQT9_ATRSP</name>
<feature type="transmembrane region" description="Helical" evidence="11">
    <location>
        <begin position="6"/>
        <end position="25"/>
    </location>
</feature>
<dbReference type="GO" id="GO:0005886">
    <property type="term" value="C:plasma membrane"/>
    <property type="evidence" value="ECO:0007669"/>
    <property type="project" value="UniProtKB-SubCell"/>
</dbReference>
<dbReference type="InterPro" id="IPR000008">
    <property type="entry name" value="C2_dom"/>
</dbReference>
<keyword evidence="8 11" id="KW-0472">Membrane</keyword>
<accession>A0A8J7NQT9</accession>
<dbReference type="Pfam" id="PF00168">
    <property type="entry name" value="C2"/>
    <property type="match status" value="1"/>
</dbReference>
<keyword evidence="14" id="KW-1185">Reference proteome</keyword>
<evidence type="ECO:0000313" key="14">
    <source>
        <dbReference type="Proteomes" id="UP000736164"/>
    </source>
</evidence>
<dbReference type="PROSITE" id="PS50004">
    <property type="entry name" value="C2"/>
    <property type="match status" value="1"/>
</dbReference>
<dbReference type="CDD" id="cd04141">
    <property type="entry name" value="Rit_Rin_Ric"/>
    <property type="match status" value="1"/>
</dbReference>
<feature type="non-terminal residue" evidence="13">
    <location>
        <position position="1"/>
    </location>
</feature>
<evidence type="ECO:0000256" key="1">
    <source>
        <dbReference type="ARBA" id="ARBA00004236"/>
    </source>
</evidence>
<dbReference type="InterPro" id="IPR027417">
    <property type="entry name" value="P-loop_NTPase"/>
</dbReference>
<dbReference type="InterPro" id="IPR001806">
    <property type="entry name" value="Small_GTPase"/>
</dbReference>
<dbReference type="AlphaFoldDB" id="A0A8J7NQT9"/>
<evidence type="ECO:0000313" key="13">
    <source>
        <dbReference type="EMBL" id="MBN3317645.1"/>
    </source>
</evidence>
<feature type="compositionally biased region" description="Polar residues" evidence="10">
    <location>
        <begin position="324"/>
        <end position="333"/>
    </location>
</feature>
<dbReference type="NCBIfam" id="TIGR00231">
    <property type="entry name" value="small_GTP"/>
    <property type="match status" value="1"/>
</dbReference>
<feature type="domain" description="C2" evidence="12">
    <location>
        <begin position="155"/>
        <end position="277"/>
    </location>
</feature>
<dbReference type="PROSITE" id="PS51420">
    <property type="entry name" value="RHO"/>
    <property type="match status" value="1"/>
</dbReference>
<keyword evidence="6" id="KW-0378">Hydrolase</keyword>
<evidence type="ECO:0000256" key="10">
    <source>
        <dbReference type="SAM" id="MobiDB-lite"/>
    </source>
</evidence>
<dbReference type="EMBL" id="JAAWVO010036785">
    <property type="protein sequence ID" value="MBN3317645.1"/>
    <property type="molecule type" value="Genomic_DNA"/>
</dbReference>
<evidence type="ECO:0000256" key="4">
    <source>
        <dbReference type="ARBA" id="ARBA00022475"/>
    </source>
</evidence>
<dbReference type="GO" id="GO:0003925">
    <property type="term" value="F:G protein activity"/>
    <property type="evidence" value="ECO:0007669"/>
    <property type="project" value="UniProtKB-EC"/>
</dbReference>
<feature type="region of interest" description="Disordered" evidence="10">
    <location>
        <begin position="128"/>
        <end position="155"/>
    </location>
</feature>
<organism evidence="13 14">
    <name type="scientific">Atractosteus spatula</name>
    <name type="common">Alligator gar</name>
    <name type="synonym">Lepisosteus spatula</name>
    <dbReference type="NCBI Taxonomy" id="7917"/>
    <lineage>
        <taxon>Eukaryota</taxon>
        <taxon>Metazoa</taxon>
        <taxon>Chordata</taxon>
        <taxon>Craniata</taxon>
        <taxon>Vertebrata</taxon>
        <taxon>Euteleostomi</taxon>
        <taxon>Actinopterygii</taxon>
        <taxon>Neopterygii</taxon>
        <taxon>Holostei</taxon>
        <taxon>Semionotiformes</taxon>
        <taxon>Lepisosteidae</taxon>
        <taxon>Atractosteus</taxon>
    </lineage>
</organism>
<dbReference type="GO" id="GO:0005525">
    <property type="term" value="F:GTP binding"/>
    <property type="evidence" value="ECO:0007669"/>
    <property type="project" value="UniProtKB-KW"/>
</dbReference>
<dbReference type="SMART" id="SM00175">
    <property type="entry name" value="RAB"/>
    <property type="match status" value="1"/>
</dbReference>
<proteinExistence type="inferred from homology"/>
<dbReference type="PROSITE" id="PS51421">
    <property type="entry name" value="RAS"/>
    <property type="match status" value="1"/>
</dbReference>
<evidence type="ECO:0000259" key="12">
    <source>
        <dbReference type="PROSITE" id="PS50004"/>
    </source>
</evidence>
<dbReference type="SMART" id="SM00239">
    <property type="entry name" value="C2"/>
    <property type="match status" value="1"/>
</dbReference>
<comment type="similarity">
    <text evidence="2">Belongs to the small GTPase superfamily. Ras family.</text>
</comment>
<dbReference type="InterPro" id="IPR005225">
    <property type="entry name" value="Small_GTP-bd"/>
</dbReference>
<dbReference type="SUPFAM" id="SSF52540">
    <property type="entry name" value="P-loop containing nucleoside triphosphate hydrolases"/>
    <property type="match status" value="1"/>
</dbReference>
<keyword evidence="11" id="KW-1133">Transmembrane helix</keyword>
<comment type="caution">
    <text evidence="13">The sequence shown here is derived from an EMBL/GenBank/DDBJ whole genome shotgun (WGS) entry which is preliminary data.</text>
</comment>
<keyword evidence="5" id="KW-0547">Nucleotide-binding</keyword>
<dbReference type="PANTHER" id="PTHR24070">
    <property type="entry name" value="RAS, DI-RAS, AND RHEB FAMILY MEMBERS OF SMALL GTPASE SUPERFAMILY"/>
    <property type="match status" value="1"/>
</dbReference>
<gene>
    <name evidence="13" type="primary">Rit1</name>
    <name evidence="13" type="ORF">GTO95_0016528</name>
</gene>
<protein>
    <recommendedName>
        <fullName evidence="3">small monomeric GTPase</fullName>
        <ecNumber evidence="3">3.6.5.2</ecNumber>
    </recommendedName>
</protein>
<dbReference type="GO" id="GO:0007165">
    <property type="term" value="P:signal transduction"/>
    <property type="evidence" value="ECO:0007669"/>
    <property type="project" value="InterPro"/>
</dbReference>
<evidence type="ECO:0000256" key="3">
    <source>
        <dbReference type="ARBA" id="ARBA00011984"/>
    </source>
</evidence>
<dbReference type="Gene3D" id="2.60.40.150">
    <property type="entry name" value="C2 domain"/>
    <property type="match status" value="2"/>
</dbReference>
<feature type="region of interest" description="Disordered" evidence="10">
    <location>
        <begin position="88"/>
        <end position="110"/>
    </location>
</feature>
<feature type="non-terminal residue" evidence="13">
    <location>
        <position position="732"/>
    </location>
</feature>
<comment type="subcellular location">
    <subcellularLocation>
        <location evidence="1">Cell membrane</location>
    </subcellularLocation>
</comment>
<dbReference type="Gene3D" id="3.40.50.300">
    <property type="entry name" value="P-loop containing nucleotide triphosphate hydrolases"/>
    <property type="match status" value="1"/>
</dbReference>
<feature type="compositionally biased region" description="Low complexity" evidence="10">
    <location>
        <begin position="129"/>
        <end position="142"/>
    </location>
</feature>
<sequence>VSPVLAGFIGAGVLVVSVSVAVFLWTCCQRRYRRLTGAHKNGDPPYKFIHMLKGISIYPETLSNSKKIVRVARRAGRADVLLLDAAESGPAPQQDQSPLQQQQQQQHPAPARIERELPIRADYCCLDTSSASSSESNSNADSKTPSPFTPAEEPGLGELSLAVDYNFPKKALVVTIQEARGLPGVGEQPGSADPYVKMTILPEKKHRVKTRVLRKTREPVFDETFTFYGVPYSALPELVLHFLVLSFDRFSRDDVIGEVLVPLAGVDPSTGRVQLTRSIAKRSIQCVSRGELLVSLSYQPVTHRLSVVVLKAKHLPKMDITGLSGKSGSQSSRALEGSHSPINRTGSRSDSRSGNSRRGPDLFGGSPAAGEVELAPPPVGLGPLGDPELGLVQQLTSPLLVLHPSLSSHCLSHRLHPHVSPSLLLLFLQTLCGPLSLGVDPASPLCSETSPSCLFLLGVPRLPLLSERVCPKPSWCSVLTASLQVQDVHTAPRLLSCVAVGLLLTGDSARPGCRGAAMESGRTPGGAAGGPSREYKLVMLGEGGVGKSAIIMQFISHRFPEDHDPTIEDAYKTQIRIDDEPANLDILDTAGQAEFTAMRDQYMRAGEGFIISYSITDRRSFHEAREFKQLIYRVRRTPDTPVVLVGNKSDLGHLRQVSVEEGRGLAREFQCPFFETSAAFRYYIDEVFAALVRQIRQREKEAVSAVERKSRRHSSVWTRIRSPFRRKKHPQH</sequence>
<evidence type="ECO:0000256" key="2">
    <source>
        <dbReference type="ARBA" id="ARBA00008344"/>
    </source>
</evidence>
<dbReference type="Pfam" id="PF00071">
    <property type="entry name" value="Ras"/>
    <property type="match status" value="1"/>
</dbReference>
<keyword evidence="7" id="KW-0342">GTP-binding</keyword>
<dbReference type="SUPFAM" id="SSF49562">
    <property type="entry name" value="C2 domain (Calcium/lipid-binding domain, CaLB)"/>
    <property type="match status" value="2"/>
</dbReference>
<evidence type="ECO:0000256" key="9">
    <source>
        <dbReference type="ARBA" id="ARBA00048098"/>
    </source>
</evidence>
<dbReference type="PRINTS" id="PR00449">
    <property type="entry name" value="RASTRNSFRMNG"/>
</dbReference>
<evidence type="ECO:0000256" key="7">
    <source>
        <dbReference type="ARBA" id="ARBA00023134"/>
    </source>
</evidence>
<evidence type="ECO:0000256" key="5">
    <source>
        <dbReference type="ARBA" id="ARBA00022741"/>
    </source>
</evidence>
<dbReference type="InterPro" id="IPR035892">
    <property type="entry name" value="C2_domain_sf"/>
</dbReference>
<dbReference type="SMART" id="SM00174">
    <property type="entry name" value="RHO"/>
    <property type="match status" value="1"/>
</dbReference>
<evidence type="ECO:0000256" key="6">
    <source>
        <dbReference type="ARBA" id="ARBA00022801"/>
    </source>
</evidence>
<dbReference type="Proteomes" id="UP000736164">
    <property type="component" value="Unassembled WGS sequence"/>
</dbReference>
<dbReference type="EC" id="3.6.5.2" evidence="3"/>
<dbReference type="InterPro" id="IPR020849">
    <property type="entry name" value="Small_GTPase_Ras-type"/>
</dbReference>
<dbReference type="PROSITE" id="PS51419">
    <property type="entry name" value="RAB"/>
    <property type="match status" value="1"/>
</dbReference>
<dbReference type="SMART" id="SM00173">
    <property type="entry name" value="RAS"/>
    <property type="match status" value="1"/>
</dbReference>
<evidence type="ECO:0000256" key="8">
    <source>
        <dbReference type="ARBA" id="ARBA00023136"/>
    </source>
</evidence>
<dbReference type="FunFam" id="3.40.50.300:FF:000343">
    <property type="entry name" value="Ras family gtpase"/>
    <property type="match status" value="1"/>
</dbReference>
<reference evidence="13" key="1">
    <citation type="journal article" date="2021" name="Cell">
        <title>Tracing the genetic footprints of vertebrate landing in non-teleost ray-finned fishes.</title>
        <authorList>
            <person name="Bi X."/>
            <person name="Wang K."/>
            <person name="Yang L."/>
            <person name="Pan H."/>
            <person name="Jiang H."/>
            <person name="Wei Q."/>
            <person name="Fang M."/>
            <person name="Yu H."/>
            <person name="Zhu C."/>
            <person name="Cai Y."/>
            <person name="He Y."/>
            <person name="Gan X."/>
            <person name="Zeng H."/>
            <person name="Yu D."/>
            <person name="Zhu Y."/>
            <person name="Jiang H."/>
            <person name="Qiu Q."/>
            <person name="Yang H."/>
            <person name="Zhang Y.E."/>
            <person name="Wang W."/>
            <person name="Zhu M."/>
            <person name="He S."/>
            <person name="Zhang G."/>
        </authorList>
    </citation>
    <scope>NUCLEOTIDE SEQUENCE</scope>
    <source>
        <strain evidence="13">Allg_001</strain>
    </source>
</reference>
<keyword evidence="11" id="KW-0812">Transmembrane</keyword>
<comment type="catalytic activity">
    <reaction evidence="9">
        <text>GTP + H2O = GDP + phosphate + H(+)</text>
        <dbReference type="Rhea" id="RHEA:19669"/>
        <dbReference type="ChEBI" id="CHEBI:15377"/>
        <dbReference type="ChEBI" id="CHEBI:15378"/>
        <dbReference type="ChEBI" id="CHEBI:37565"/>
        <dbReference type="ChEBI" id="CHEBI:43474"/>
        <dbReference type="ChEBI" id="CHEBI:58189"/>
        <dbReference type="EC" id="3.6.5.2"/>
    </reaction>
</comment>
<feature type="region of interest" description="Disordered" evidence="10">
    <location>
        <begin position="321"/>
        <end position="369"/>
    </location>
</feature>
<dbReference type="FunFam" id="2.60.40.150:FF:000051">
    <property type="entry name" value="Synaptotagmin 11"/>
    <property type="match status" value="1"/>
</dbReference>